<sequence length="148" mass="15610">MTPAHLVQGHRITFHYVSTSGVAHLSGLTEFSEVSAAAKAPPTDGSDGYVASKWASEVFLEKLHIATGLPIWTHRPSSIMGDNVAPTDLMGSLFTYSLKLHAVPVLRGFDNANAGGFADLIDVDNVATGILKHVSTNRAIEGGPTSAR</sequence>
<dbReference type="OrthoDB" id="329835at2759"/>
<reference evidence="2" key="1">
    <citation type="submission" date="2020-01" db="EMBL/GenBank/DDBJ databases">
        <authorList>
            <consortium name="DOE Joint Genome Institute"/>
            <person name="Haridas S."/>
            <person name="Albert R."/>
            <person name="Binder M."/>
            <person name="Bloem J."/>
            <person name="Labutti K."/>
            <person name="Salamov A."/>
            <person name="Andreopoulos B."/>
            <person name="Baker S.E."/>
            <person name="Barry K."/>
            <person name="Bills G."/>
            <person name="Bluhm B.H."/>
            <person name="Cannon C."/>
            <person name="Castanera R."/>
            <person name="Culley D.E."/>
            <person name="Daum C."/>
            <person name="Ezra D."/>
            <person name="Gonzalez J.B."/>
            <person name="Henrissat B."/>
            <person name="Kuo A."/>
            <person name="Liang C."/>
            <person name="Lipzen A."/>
            <person name="Lutzoni F."/>
            <person name="Magnuson J."/>
            <person name="Mondo S."/>
            <person name="Nolan M."/>
            <person name="Ohm R."/>
            <person name="Pangilinan J."/>
            <person name="Park H.-J."/>
            <person name="Ramirez L."/>
            <person name="Alfaro M."/>
            <person name="Sun H."/>
            <person name="Tritt A."/>
            <person name="Yoshinaga Y."/>
            <person name="Zwiers L.-H."/>
            <person name="Turgeon B.G."/>
            <person name="Goodwin S.B."/>
            <person name="Spatafora J.W."/>
            <person name="Crous P.W."/>
            <person name="Grigoriev I.V."/>
        </authorList>
    </citation>
    <scope>NUCLEOTIDE SEQUENCE</scope>
    <source>
        <strain evidence="2">CBS 394.84</strain>
    </source>
</reference>
<accession>A0A9P4GMQ0</accession>
<evidence type="ECO:0000259" key="1">
    <source>
        <dbReference type="Pfam" id="PF07993"/>
    </source>
</evidence>
<evidence type="ECO:0000313" key="2">
    <source>
        <dbReference type="EMBL" id="KAF1849258.1"/>
    </source>
</evidence>
<dbReference type="Pfam" id="PF07993">
    <property type="entry name" value="NAD_binding_4"/>
    <property type="match status" value="1"/>
</dbReference>
<dbReference type="RefSeq" id="XP_040791821.1">
    <property type="nucleotide sequence ID" value="XM_040936736.1"/>
</dbReference>
<keyword evidence="3" id="KW-1185">Reference proteome</keyword>
<evidence type="ECO:0000313" key="3">
    <source>
        <dbReference type="Proteomes" id="UP000800039"/>
    </source>
</evidence>
<dbReference type="Gene3D" id="3.40.50.720">
    <property type="entry name" value="NAD(P)-binding Rossmann-like Domain"/>
    <property type="match status" value="1"/>
</dbReference>
<name>A0A9P4GMQ0_9PLEO</name>
<dbReference type="EMBL" id="ML976615">
    <property type="protein sequence ID" value="KAF1849258.1"/>
    <property type="molecule type" value="Genomic_DNA"/>
</dbReference>
<dbReference type="AlphaFoldDB" id="A0A9P4GMQ0"/>
<dbReference type="Proteomes" id="UP000800039">
    <property type="component" value="Unassembled WGS sequence"/>
</dbReference>
<dbReference type="InterPro" id="IPR013120">
    <property type="entry name" value="FAR_NAD-bd"/>
</dbReference>
<dbReference type="SUPFAM" id="SSF51735">
    <property type="entry name" value="NAD(P)-binding Rossmann-fold domains"/>
    <property type="match status" value="1"/>
</dbReference>
<proteinExistence type="predicted"/>
<comment type="caution">
    <text evidence="2">The sequence shown here is derived from an EMBL/GenBank/DDBJ whole genome shotgun (WGS) entry which is preliminary data.</text>
</comment>
<organism evidence="2 3">
    <name type="scientific">Cucurbitaria berberidis CBS 394.84</name>
    <dbReference type="NCBI Taxonomy" id="1168544"/>
    <lineage>
        <taxon>Eukaryota</taxon>
        <taxon>Fungi</taxon>
        <taxon>Dikarya</taxon>
        <taxon>Ascomycota</taxon>
        <taxon>Pezizomycotina</taxon>
        <taxon>Dothideomycetes</taxon>
        <taxon>Pleosporomycetidae</taxon>
        <taxon>Pleosporales</taxon>
        <taxon>Pleosporineae</taxon>
        <taxon>Cucurbitariaceae</taxon>
        <taxon>Cucurbitaria</taxon>
    </lineage>
</organism>
<dbReference type="InterPro" id="IPR036291">
    <property type="entry name" value="NAD(P)-bd_dom_sf"/>
</dbReference>
<feature type="domain" description="Thioester reductase (TE)" evidence="1">
    <location>
        <begin position="9"/>
        <end position="128"/>
    </location>
</feature>
<gene>
    <name evidence="2" type="ORF">K460DRAFT_404496</name>
</gene>
<dbReference type="GeneID" id="63853986"/>
<protein>
    <recommendedName>
        <fullName evidence="1">Thioester reductase (TE) domain-containing protein</fullName>
    </recommendedName>
</protein>